<protein>
    <submittedName>
        <fullName evidence="3">FAD-binding oxidoreductase</fullName>
    </submittedName>
    <submittedName>
        <fullName evidence="13">FAD-linked oxidase</fullName>
    </submittedName>
</protein>
<dbReference type="Proteomes" id="UP000033106">
    <property type="component" value="Chromosome"/>
</dbReference>
<dbReference type="EMBL" id="CP033239">
    <property type="protein sequence ID" value="AZF79223.1"/>
    <property type="molecule type" value="Genomic_DNA"/>
</dbReference>
<dbReference type="Proteomes" id="UP000033085">
    <property type="component" value="Chromosome"/>
</dbReference>
<dbReference type="EMBL" id="CP033235">
    <property type="protein sequence ID" value="AZF68752.1"/>
    <property type="molecule type" value="Genomic_DNA"/>
</dbReference>
<dbReference type="Proteomes" id="UP000275843">
    <property type="component" value="Chromosome"/>
</dbReference>
<dbReference type="AlphaFoldDB" id="A0A0E3JY48"/>
<evidence type="ECO:0000313" key="5">
    <source>
        <dbReference type="EMBL" id="AZF68752.1"/>
    </source>
</evidence>
<dbReference type="EMBL" id="CP050869">
    <property type="protein sequence ID" value="QPG48634.1"/>
    <property type="molecule type" value="Genomic_DNA"/>
</dbReference>
<dbReference type="EMBL" id="CP033240">
    <property type="protein sequence ID" value="AZF81827.1"/>
    <property type="molecule type" value="Genomic_DNA"/>
</dbReference>
<proteinExistence type="predicted"/>
<dbReference type="EMBL" id="CP033238">
    <property type="protein sequence ID" value="AZF76615.1"/>
    <property type="molecule type" value="Genomic_DNA"/>
</dbReference>
<reference evidence="3" key="5">
    <citation type="submission" date="2018-10" db="EMBL/GenBank/DDBJ databases">
        <authorList>
            <person name="McCarthy S."/>
            <person name="Gradnigo J."/>
            <person name="Johnson T."/>
            <person name="Payne S."/>
            <person name="Lipzen A."/>
            <person name="Schackwitz W."/>
            <person name="Martin J."/>
            <person name="Moriyama E."/>
            <person name="Blum P."/>
        </authorList>
    </citation>
    <scope>NUCLEOTIDE SEQUENCE</scope>
    <source>
        <strain evidence="2">SARC-B</strain>
        <strain evidence="3">SARC-C</strain>
        <strain evidence="4">SULA</strain>
    </source>
</reference>
<dbReference type="GO" id="GO:0050660">
    <property type="term" value="F:flavin adenine dinucleotide binding"/>
    <property type="evidence" value="ECO:0007669"/>
    <property type="project" value="InterPro"/>
</dbReference>
<dbReference type="EMBL" id="CP033241">
    <property type="protein sequence ID" value="AZF84402.1"/>
    <property type="molecule type" value="Genomic_DNA"/>
</dbReference>
<dbReference type="Proteomes" id="UP000269431">
    <property type="component" value="Chromosome"/>
</dbReference>
<dbReference type="Pfam" id="PF01565">
    <property type="entry name" value="FAD_binding_4"/>
    <property type="match status" value="1"/>
</dbReference>
<dbReference type="GeneID" id="1454105"/>
<evidence type="ECO:0000259" key="1">
    <source>
        <dbReference type="Pfam" id="PF01565"/>
    </source>
</evidence>
<dbReference type="InterPro" id="IPR016169">
    <property type="entry name" value="FAD-bd_PCMH_sub2"/>
</dbReference>
<evidence type="ECO:0000313" key="6">
    <source>
        <dbReference type="EMBL" id="AZF71372.1"/>
    </source>
</evidence>
<evidence type="ECO:0000313" key="9">
    <source>
        <dbReference type="EMBL" id="AZF79223.1"/>
    </source>
</evidence>
<evidence type="ECO:0000313" key="24">
    <source>
        <dbReference type="Proteomes" id="UP000282269"/>
    </source>
</evidence>
<reference evidence="12 25" key="6">
    <citation type="journal article" date="2020" name="Nat. Commun.">
        <title>The structures of two archaeal type IV pili illuminate evolutionary relationships.</title>
        <authorList>
            <person name="Wang F."/>
            <person name="Baquero D.P."/>
            <person name="Su Z."/>
            <person name="Beltran L.C."/>
            <person name="Prangishvili D."/>
            <person name="Krupovic M."/>
            <person name="Egelman E.H."/>
        </authorList>
    </citation>
    <scope>NUCLEOTIDE SEQUENCE [LARGE SCALE GENOMIC DNA]</scope>
    <source>
        <strain evidence="12 25">POZ149</strain>
    </source>
</reference>
<dbReference type="Proteomes" id="UP000278715">
    <property type="component" value="Chromosome"/>
</dbReference>
<gene>
    <name evidence="12" type="ORF">HFC64_00295</name>
    <name evidence="13" type="ORF">SSOP1_1093</name>
    <name evidence="4" type="ORF">SULA_2070</name>
    <name evidence="2" type="ORF">SULB_2071</name>
    <name evidence="3" type="ORF">SULC_2069</name>
    <name evidence="5" type="ORF">SULG_10440</name>
    <name evidence="6" type="ORF">SULH_10440</name>
    <name evidence="7" type="ORF">SULI_10440</name>
    <name evidence="8" type="ORF">SULM_10430</name>
    <name evidence="9" type="ORF">SULN_10430</name>
    <name evidence="10" type="ORF">SULO_10440</name>
    <name evidence="11" type="ORF">SULZ_10375</name>
</gene>
<dbReference type="KEGG" id="ssof:SULC_2069"/>
<dbReference type="EMBL" id="LT549890">
    <property type="protein sequence ID" value="SAI84647.1"/>
    <property type="molecule type" value="Genomic_DNA"/>
</dbReference>
<dbReference type="Proteomes" id="UP000267993">
    <property type="component" value="Chromosome"/>
</dbReference>
<evidence type="ECO:0000313" key="25">
    <source>
        <dbReference type="Proteomes" id="UP000594632"/>
    </source>
</evidence>
<dbReference type="Proteomes" id="UP000076770">
    <property type="component" value="Chromosome i"/>
</dbReference>
<evidence type="ECO:0000313" key="3">
    <source>
        <dbReference type="EMBL" id="AKA76967.1"/>
    </source>
</evidence>
<evidence type="ECO:0000313" key="16">
    <source>
        <dbReference type="Proteomes" id="UP000033106"/>
    </source>
</evidence>
<dbReference type="Proteomes" id="UP000282269">
    <property type="component" value="Chromosome"/>
</dbReference>
<evidence type="ECO:0000313" key="20">
    <source>
        <dbReference type="Proteomes" id="UP000273194"/>
    </source>
</evidence>
<evidence type="ECO:0000313" key="21">
    <source>
        <dbReference type="Proteomes" id="UP000273443"/>
    </source>
</evidence>
<dbReference type="KEGG" id="ssol:SULB_2071"/>
<evidence type="ECO:0000313" key="15">
    <source>
        <dbReference type="Proteomes" id="UP000033085"/>
    </source>
</evidence>
<feature type="domain" description="FAD linked oxidase N-terminal" evidence="1">
    <location>
        <begin position="10"/>
        <end position="133"/>
    </location>
</feature>
<dbReference type="Proteomes" id="UP000273443">
    <property type="component" value="Chromosome"/>
</dbReference>
<evidence type="ECO:0000313" key="11">
    <source>
        <dbReference type="EMBL" id="AZF84402.1"/>
    </source>
</evidence>
<name>A0A0E3JY48_SACSO</name>
<dbReference type="Gene3D" id="3.30.465.10">
    <property type="match status" value="1"/>
</dbReference>
<accession>A0A0E3JY48</accession>
<evidence type="ECO:0000313" key="2">
    <source>
        <dbReference type="EMBL" id="AKA74270.1"/>
    </source>
</evidence>
<evidence type="ECO:0000313" key="12">
    <source>
        <dbReference type="EMBL" id="QPG48634.1"/>
    </source>
</evidence>
<dbReference type="RefSeq" id="WP_009989887.1">
    <property type="nucleotide sequence ID" value="NZ_CP011055.2"/>
</dbReference>
<reference evidence="13" key="2">
    <citation type="submission" date="2016-04" db="EMBL/GenBank/DDBJ databases">
        <authorList>
            <person name="Evans L.H."/>
            <person name="Alamgir A."/>
            <person name="Owens N."/>
            <person name="Weber N.D."/>
            <person name="Virtaneva K."/>
            <person name="Barbian K."/>
            <person name="Babar A."/>
            <person name="Rosenke K."/>
        </authorList>
    </citation>
    <scope>NUCLEOTIDE SEQUENCE</scope>
    <source>
        <strain evidence="13">P1</strain>
    </source>
</reference>
<dbReference type="SUPFAM" id="SSF56176">
    <property type="entry name" value="FAD-binding/transporter-associated domain-like"/>
    <property type="match status" value="1"/>
</dbReference>
<reference evidence="17" key="3">
    <citation type="submission" date="2016-04" db="EMBL/GenBank/DDBJ databases">
        <authorList>
            <person name="Shah S.A."/>
            <person name="Garrett R.A."/>
        </authorList>
    </citation>
    <scope>NUCLEOTIDE SEQUENCE [LARGE SCALE GENOMIC DNA]</scope>
    <source>
        <strain evidence="17">ATCC 35091 / DSM 1616 / JCM 8930 / NBRC 15331 / P1</strain>
    </source>
</reference>
<evidence type="ECO:0000313" key="10">
    <source>
        <dbReference type="EMBL" id="AZF81827.1"/>
    </source>
</evidence>
<organism evidence="3 14">
    <name type="scientific">Saccharolobus solfataricus</name>
    <name type="common">Sulfolobus solfataricus</name>
    <dbReference type="NCBI Taxonomy" id="2287"/>
    <lineage>
        <taxon>Archaea</taxon>
        <taxon>Thermoproteota</taxon>
        <taxon>Thermoprotei</taxon>
        <taxon>Sulfolobales</taxon>
        <taxon>Sulfolobaceae</taxon>
        <taxon>Saccharolobus</taxon>
    </lineage>
</organism>
<dbReference type="PATRIC" id="fig|2287.6.peg.2120"/>
<dbReference type="EMBL" id="CP033236">
    <property type="protein sequence ID" value="AZF71372.1"/>
    <property type="molecule type" value="Genomic_DNA"/>
</dbReference>
<reference evidence="14 15" key="1">
    <citation type="journal article" date="2015" name="Genome Announc.">
        <title>Complete Genome Sequence of Sulfolobus solfataricus Strain 98/2 and Evolved Derivatives.</title>
        <authorList>
            <person name="McCarthy S."/>
            <person name="Gradnigo J."/>
            <person name="Johnson T."/>
            <person name="Payne S."/>
            <person name="Lipzen A."/>
            <person name="Martin J."/>
            <person name="Schackwitz W."/>
            <person name="Moriyama E."/>
            <person name="Blum P."/>
        </authorList>
    </citation>
    <scope>NUCLEOTIDE SEQUENCE [LARGE SCALE GENOMIC DNA]</scope>
    <source>
        <strain evidence="14">98/2 SULC</strain>
        <strain evidence="2">SARC-B</strain>
        <strain evidence="3">SARC-C</strain>
        <strain evidence="4 16">SULA</strain>
        <strain evidence="15">SULB</strain>
    </source>
</reference>
<dbReference type="GeneID" id="44129997"/>
<dbReference type="OrthoDB" id="34302at2157"/>
<evidence type="ECO:0000313" key="13">
    <source>
        <dbReference type="EMBL" id="SAI84647.1"/>
    </source>
</evidence>
<dbReference type="EMBL" id="CP033237">
    <property type="protein sequence ID" value="AZF73992.1"/>
    <property type="molecule type" value="Genomic_DNA"/>
</dbReference>
<dbReference type="Proteomes" id="UP000033057">
    <property type="component" value="Chromosome"/>
</dbReference>
<evidence type="ECO:0000313" key="14">
    <source>
        <dbReference type="Proteomes" id="UP000033057"/>
    </source>
</evidence>
<dbReference type="EMBL" id="CP011057">
    <property type="protein sequence ID" value="AKA79659.1"/>
    <property type="molecule type" value="Genomic_DNA"/>
</dbReference>
<dbReference type="InterPro" id="IPR036318">
    <property type="entry name" value="FAD-bd_PCMH-like_sf"/>
</dbReference>
<dbReference type="KEGG" id="ssoa:SULA_2070"/>
<dbReference type="EMBL" id="CP011056">
    <property type="protein sequence ID" value="AKA76967.1"/>
    <property type="molecule type" value="Genomic_DNA"/>
</dbReference>
<dbReference type="EMBL" id="CP011055">
    <property type="protein sequence ID" value="AKA74270.1"/>
    <property type="molecule type" value="Genomic_DNA"/>
</dbReference>
<evidence type="ECO:0000313" key="22">
    <source>
        <dbReference type="Proteomes" id="UP000275843"/>
    </source>
</evidence>
<evidence type="ECO:0000313" key="19">
    <source>
        <dbReference type="Proteomes" id="UP000269431"/>
    </source>
</evidence>
<dbReference type="OMA" id="PIYAYYI"/>
<evidence type="ECO:0000313" key="7">
    <source>
        <dbReference type="EMBL" id="AZF73992.1"/>
    </source>
</evidence>
<evidence type="ECO:0000313" key="8">
    <source>
        <dbReference type="EMBL" id="AZF76615.1"/>
    </source>
</evidence>
<sequence length="304" mass="34929">MIKIIFVLEVNPADENEVFQIISESKKDNKKVGIRGFGSHTKREIKPDIMIITTEKLNNFEISENKVIADSGADVKKIREEALQKGLLFPSIYDGSIGGLLALNEMSSISTAYGTPWNFTEWVDFINTFGKIRWRAVIGSQGLFGVITKASLKLYEKPSKVFIYEREITDKKELKLELRKLIGLKPIALLVEYEGDNKAFEIHASYVTQYDLQSYSKDEGIPMISEVSDKNSYIVEISDFVEDFISIAERVSPYYMYGIYGVNLLKVYVTDDSLLRDLKYYPRNKPHPVFYKLKRVLDFYNIFA</sequence>
<dbReference type="Proteomes" id="UP000273194">
    <property type="component" value="Chromosome"/>
</dbReference>
<evidence type="ECO:0000313" key="4">
    <source>
        <dbReference type="EMBL" id="AKA79659.1"/>
    </source>
</evidence>
<dbReference type="InterPro" id="IPR006094">
    <property type="entry name" value="Oxid_FAD_bind_N"/>
</dbReference>
<dbReference type="Proteomes" id="UP000594632">
    <property type="component" value="Chromosome"/>
</dbReference>
<evidence type="ECO:0000313" key="18">
    <source>
        <dbReference type="Proteomes" id="UP000267993"/>
    </source>
</evidence>
<reference evidence="18 19" key="4">
    <citation type="journal article" date="2018" name="Proc. Natl. Acad. Sci. U.S.A.">
        <title>Nonmutational mechanism of inheritance in the Archaeon Sulfolobus solfataricus.</title>
        <authorList>
            <person name="Payne S."/>
            <person name="McCarthy S."/>
            <person name="Johnson T."/>
            <person name="North E."/>
            <person name="Blum P."/>
        </authorList>
    </citation>
    <scope>NUCLEOTIDE SEQUENCE [LARGE SCALE GENOMIC DNA]</scope>
    <source>
        <strain evidence="6 18">SARC-H</strain>
        <strain evidence="7 22">SARC-I</strain>
        <strain evidence="9 23">SARC-N</strain>
        <strain evidence="10 24">SARC-O</strain>
        <strain evidence="11 19">SUL120</strain>
        <strain evidence="5 20">SULG</strain>
        <strain evidence="8 21">SULM</strain>
    </source>
</reference>
<evidence type="ECO:0000313" key="23">
    <source>
        <dbReference type="Proteomes" id="UP000278715"/>
    </source>
</evidence>
<evidence type="ECO:0000313" key="17">
    <source>
        <dbReference type="Proteomes" id="UP000076770"/>
    </source>
</evidence>